<name>A0A163JU53_ABSGL</name>
<dbReference type="Gene3D" id="1.10.443.20">
    <property type="entry name" value="Centromere DNA-binding protein complex CBF3 subunit, domain 2"/>
    <property type="match status" value="1"/>
</dbReference>
<evidence type="ECO:0000313" key="3">
    <source>
        <dbReference type="Proteomes" id="UP000078561"/>
    </source>
</evidence>
<dbReference type="InterPro" id="IPR031872">
    <property type="entry name" value="NDC10_II"/>
</dbReference>
<dbReference type="OrthoDB" id="120763at2759"/>
<accession>A0A163JU53</accession>
<organism evidence="2">
    <name type="scientific">Absidia glauca</name>
    <name type="common">Pin mould</name>
    <dbReference type="NCBI Taxonomy" id="4829"/>
    <lineage>
        <taxon>Eukaryota</taxon>
        <taxon>Fungi</taxon>
        <taxon>Fungi incertae sedis</taxon>
        <taxon>Mucoromycota</taxon>
        <taxon>Mucoromycotina</taxon>
        <taxon>Mucoromycetes</taxon>
        <taxon>Mucorales</taxon>
        <taxon>Cunninghamellaceae</taxon>
        <taxon>Absidia</taxon>
    </lineage>
</organism>
<dbReference type="InParanoid" id="A0A163JU53"/>
<proteinExistence type="predicted"/>
<reference evidence="2" key="1">
    <citation type="submission" date="2016-04" db="EMBL/GenBank/DDBJ databases">
        <authorList>
            <person name="Evans L.H."/>
            <person name="Alamgir A."/>
            <person name="Owens N."/>
            <person name="Weber N.D."/>
            <person name="Virtaneva K."/>
            <person name="Barbian K."/>
            <person name="Babar A."/>
            <person name="Rosenke K."/>
        </authorList>
    </citation>
    <scope>NUCLEOTIDE SEQUENCE [LARGE SCALE GENOMIC DNA]</scope>
    <source>
        <strain evidence="2">CBS 101.48</strain>
    </source>
</reference>
<evidence type="ECO:0000313" key="2">
    <source>
        <dbReference type="EMBL" id="SAM02013.1"/>
    </source>
</evidence>
<dbReference type="InterPro" id="IPR038279">
    <property type="entry name" value="Ndc10_dom2_sf"/>
</dbReference>
<dbReference type="EMBL" id="LT553646">
    <property type="protein sequence ID" value="SAM02013.1"/>
    <property type="molecule type" value="Genomic_DNA"/>
</dbReference>
<sequence length="137" mass="15834">MIRKYNLMRLSLTPAGQTFSLRPGYKNYYSQFLFFASSLLLHGRFFYIERATLNPLTTLCKKLFPAIGEGHDRLVAKELSPGDPIRPTVAENASVQVIMMLRKTFIQEPALMMDLHPCYPIWQHSIFSDPAYLSFKR</sequence>
<dbReference type="GO" id="GO:0003677">
    <property type="term" value="F:DNA binding"/>
    <property type="evidence" value="ECO:0007669"/>
    <property type="project" value="InterPro"/>
</dbReference>
<feature type="domain" description="Ndc10" evidence="1">
    <location>
        <begin position="46"/>
        <end position="132"/>
    </location>
</feature>
<dbReference type="Proteomes" id="UP000078561">
    <property type="component" value="Unassembled WGS sequence"/>
</dbReference>
<keyword evidence="3" id="KW-1185">Reference proteome</keyword>
<evidence type="ECO:0000259" key="1">
    <source>
        <dbReference type="Pfam" id="PF16787"/>
    </source>
</evidence>
<dbReference type="AlphaFoldDB" id="A0A163JU53"/>
<protein>
    <recommendedName>
        <fullName evidence="1">Ndc10 domain-containing protein</fullName>
    </recommendedName>
</protein>
<gene>
    <name evidence="2" type="primary">ABSGL_07770.1 scaffold 9133</name>
</gene>
<dbReference type="Pfam" id="PF16787">
    <property type="entry name" value="NDC10_II"/>
    <property type="match status" value="1"/>
</dbReference>